<feature type="compositionally biased region" description="Basic and acidic residues" evidence="1">
    <location>
        <begin position="364"/>
        <end position="376"/>
    </location>
</feature>
<feature type="region of interest" description="Disordered" evidence="1">
    <location>
        <begin position="289"/>
        <end position="383"/>
    </location>
</feature>
<accession>A0A1J9QPV1</accession>
<evidence type="ECO:0000256" key="2">
    <source>
        <dbReference type="SAM" id="Phobius"/>
    </source>
</evidence>
<dbReference type="Proteomes" id="UP000183809">
    <property type="component" value="Unassembled WGS sequence"/>
</dbReference>
<protein>
    <submittedName>
        <fullName evidence="4">Uncharacterized protein</fullName>
    </submittedName>
</protein>
<feature type="signal peptide" evidence="3">
    <location>
        <begin position="1"/>
        <end position="24"/>
    </location>
</feature>
<feature type="transmembrane region" description="Helical" evidence="2">
    <location>
        <begin position="262"/>
        <end position="284"/>
    </location>
</feature>
<feature type="region of interest" description="Disordered" evidence="1">
    <location>
        <begin position="173"/>
        <end position="214"/>
    </location>
</feature>
<keyword evidence="5" id="KW-1185">Reference proteome</keyword>
<keyword evidence="2" id="KW-1133">Transmembrane helix</keyword>
<dbReference type="AlphaFoldDB" id="A0A1J9QPV1"/>
<dbReference type="RefSeq" id="XP_020126318.1">
    <property type="nucleotide sequence ID" value="XM_020278372.1"/>
</dbReference>
<evidence type="ECO:0000313" key="5">
    <source>
        <dbReference type="Proteomes" id="UP000183809"/>
    </source>
</evidence>
<feature type="compositionally biased region" description="Low complexity" evidence="1">
    <location>
        <begin position="485"/>
        <end position="504"/>
    </location>
</feature>
<keyword evidence="2" id="KW-0472">Membrane</keyword>
<sequence>MCAVMLLLSATLFALAARQGLVRAADTCYYPDGSVADKDTPCASSGSAVACCPYGWTCLDTGICALSSLDYITRYTCTDQSWDSSACPQYCLEGTPNGTDTGNVALLECSDNQYCCNGDRSGNCCKDKAVSLFGISPDVGENGFLTDREPQMATDLEPITTMESAMIPSAFSTLSWSDPTSTSGAEPSSSEEPVSTRGGTSTLSKATSRSSDAPPTAVITSIVANPTNGAPSTVYLTRTAAASTQTSSSQSSAPSSSSHKGVIVGCAVGIPVSAALIAIIAILLHRKRRRRRSKNPRSLLPPFSTNPEETEKNPRISELDGYPRATGGSIAPHRSSGVFEHYVGKSSRGHARAASEVDGTPISAREKPPAELESPRNSKAPPVELEATEARAGGGYFRISPVIGGTAGSSPDPGRGYAVGGVAPPGGLRIVNAVEGELDSEVESEAERRASAAGHSRGSDMRLKSPPPVYQSPRTWRQTRGSSPAESSDGAARAAGAASAGFGSPVSPLQSHGWGR</sequence>
<feature type="chain" id="PRO_5012746715" evidence="3">
    <location>
        <begin position="25"/>
        <end position="516"/>
    </location>
</feature>
<reference evidence="4 5" key="1">
    <citation type="submission" date="2016-10" db="EMBL/GenBank/DDBJ databases">
        <title>Proteomics and genomics reveal pathogen-plant mechanisms compatible with a hemibiotrophic lifestyle of Diplodia corticola.</title>
        <authorList>
            <person name="Fernandes I."/>
            <person name="De Jonge R."/>
            <person name="Van De Peer Y."/>
            <person name="Devreese B."/>
            <person name="Alves A."/>
            <person name="Esteves A.C."/>
        </authorList>
    </citation>
    <scope>NUCLEOTIDE SEQUENCE [LARGE SCALE GENOMIC DNA]</scope>
    <source>
        <strain evidence="4 5">CBS 112549</strain>
    </source>
</reference>
<gene>
    <name evidence="4" type="ORF">BKCO1_6700056</name>
</gene>
<feature type="compositionally biased region" description="Basic and acidic residues" evidence="1">
    <location>
        <begin position="309"/>
        <end position="318"/>
    </location>
</feature>
<dbReference type="EMBL" id="MNUE01000067">
    <property type="protein sequence ID" value="OJD30058.1"/>
    <property type="molecule type" value="Genomic_DNA"/>
</dbReference>
<evidence type="ECO:0000256" key="3">
    <source>
        <dbReference type="SAM" id="SignalP"/>
    </source>
</evidence>
<name>A0A1J9QPV1_9PEZI</name>
<dbReference type="GeneID" id="31018633"/>
<dbReference type="STRING" id="236234.A0A1J9QPV1"/>
<feature type="compositionally biased region" description="Polar residues" evidence="1">
    <location>
        <begin position="472"/>
        <end position="484"/>
    </location>
</feature>
<keyword evidence="2" id="KW-0812">Transmembrane</keyword>
<keyword evidence="3" id="KW-0732">Signal</keyword>
<comment type="caution">
    <text evidence="4">The sequence shown here is derived from an EMBL/GenBank/DDBJ whole genome shotgun (WGS) entry which is preliminary data.</text>
</comment>
<feature type="region of interest" description="Disordered" evidence="1">
    <location>
        <begin position="438"/>
        <end position="516"/>
    </location>
</feature>
<dbReference type="OrthoDB" id="5215637at2759"/>
<organism evidence="4 5">
    <name type="scientific">Diplodia corticola</name>
    <dbReference type="NCBI Taxonomy" id="236234"/>
    <lineage>
        <taxon>Eukaryota</taxon>
        <taxon>Fungi</taxon>
        <taxon>Dikarya</taxon>
        <taxon>Ascomycota</taxon>
        <taxon>Pezizomycotina</taxon>
        <taxon>Dothideomycetes</taxon>
        <taxon>Dothideomycetes incertae sedis</taxon>
        <taxon>Botryosphaeriales</taxon>
        <taxon>Botryosphaeriaceae</taxon>
        <taxon>Diplodia</taxon>
    </lineage>
</organism>
<evidence type="ECO:0000256" key="1">
    <source>
        <dbReference type="SAM" id="MobiDB-lite"/>
    </source>
</evidence>
<proteinExistence type="predicted"/>
<evidence type="ECO:0000313" key="4">
    <source>
        <dbReference type="EMBL" id="OJD30058.1"/>
    </source>
</evidence>